<evidence type="ECO:0000313" key="3">
    <source>
        <dbReference type="EMBL" id="MCQ8103160.1"/>
    </source>
</evidence>
<keyword evidence="2" id="KW-0812">Transmembrane</keyword>
<sequence length="494" mass="53537">MLPADSCLYFAMQSTLTLKKPDFRLRLSKRMLAVGLPFLLVAFFMCGRFASFDSLGLNDGFSHPLTGWDHLITMLAVGIWAAQLRGQAIWMLPLAFVGVMSLGGIAGASGISIPSSEGIILLSAAVFSVLISRKMRFSAKINVLIVAFFAFFHGFAHGHEISTSASLLSYTLGFMLATLLLHGTGILVAKLIVFCVACLLTLIFSNLAVAKSAEWSIDGKVKTTALAQCKNPPNDHSLRKGRPSGDSHALCLLFKQTLNIESASSRIRAELFPAFAGGGTLDFGGDASGTSSKSSLKVFKNRGYAARLTFEQSAFQAAYPVAHLSSFGIEYPNIGKSDFNDFFPDINHSPGRHLLSNGVGLTSPPSVSIPQNTFPLRKPRFPSLEDNRLQSIFARFHNGNVFGRKINRTINSAIRDSRHAVKLWSPVKPRRNCTPMQATNNPRESKDSTDTLPTPSELHEPRALRDKPAPGFVSNASKSGSSLSKTTITSNKLL</sequence>
<organism evidence="3 4">
    <name type="scientific">Methylomonas subterranea</name>
    <dbReference type="NCBI Taxonomy" id="2952225"/>
    <lineage>
        <taxon>Bacteria</taxon>
        <taxon>Pseudomonadati</taxon>
        <taxon>Pseudomonadota</taxon>
        <taxon>Gammaproteobacteria</taxon>
        <taxon>Methylococcales</taxon>
        <taxon>Methylococcaceae</taxon>
        <taxon>Methylomonas</taxon>
    </lineage>
</organism>
<dbReference type="InterPro" id="IPR007038">
    <property type="entry name" value="HupE_UreJ"/>
</dbReference>
<evidence type="ECO:0000256" key="2">
    <source>
        <dbReference type="SAM" id="Phobius"/>
    </source>
</evidence>
<name>A0ABT1TCI4_9GAMM</name>
<keyword evidence="4" id="KW-1185">Reference proteome</keyword>
<feature type="transmembrane region" description="Helical" evidence="2">
    <location>
        <begin position="31"/>
        <end position="50"/>
    </location>
</feature>
<keyword evidence="2" id="KW-1133">Transmembrane helix</keyword>
<dbReference type="RefSeq" id="WP_256600830.1">
    <property type="nucleotide sequence ID" value="NZ_JANIBJ010000004.1"/>
</dbReference>
<feature type="transmembrane region" description="Helical" evidence="2">
    <location>
        <begin position="65"/>
        <end position="82"/>
    </location>
</feature>
<gene>
    <name evidence="3" type="ORF">NP590_03485</name>
</gene>
<feature type="transmembrane region" description="Helical" evidence="2">
    <location>
        <begin position="89"/>
        <end position="107"/>
    </location>
</feature>
<feature type="transmembrane region" description="Helical" evidence="2">
    <location>
        <begin position="137"/>
        <end position="155"/>
    </location>
</feature>
<evidence type="ECO:0000256" key="1">
    <source>
        <dbReference type="SAM" id="MobiDB-lite"/>
    </source>
</evidence>
<comment type="caution">
    <text evidence="3">The sequence shown here is derived from an EMBL/GenBank/DDBJ whole genome shotgun (WGS) entry which is preliminary data.</text>
</comment>
<feature type="region of interest" description="Disordered" evidence="1">
    <location>
        <begin position="425"/>
        <end position="494"/>
    </location>
</feature>
<feature type="transmembrane region" description="Helical" evidence="2">
    <location>
        <begin position="113"/>
        <end position="130"/>
    </location>
</feature>
<keyword evidence="2" id="KW-0472">Membrane</keyword>
<evidence type="ECO:0000313" key="4">
    <source>
        <dbReference type="Proteomes" id="UP001524499"/>
    </source>
</evidence>
<dbReference type="Pfam" id="PF04955">
    <property type="entry name" value="HupE_UreJ"/>
    <property type="match status" value="1"/>
</dbReference>
<dbReference type="EMBL" id="JANIBJ010000004">
    <property type="protein sequence ID" value="MCQ8103160.1"/>
    <property type="molecule type" value="Genomic_DNA"/>
</dbReference>
<dbReference type="Proteomes" id="UP001524499">
    <property type="component" value="Unassembled WGS sequence"/>
</dbReference>
<feature type="transmembrane region" description="Helical" evidence="2">
    <location>
        <begin position="188"/>
        <end position="209"/>
    </location>
</feature>
<protein>
    <submittedName>
        <fullName evidence="3">HupE/UreJ family protein</fullName>
    </submittedName>
</protein>
<accession>A0ABT1TCI4</accession>
<feature type="compositionally biased region" description="Low complexity" evidence="1">
    <location>
        <begin position="474"/>
        <end position="494"/>
    </location>
</feature>
<feature type="compositionally biased region" description="Basic and acidic residues" evidence="1">
    <location>
        <begin position="457"/>
        <end position="468"/>
    </location>
</feature>
<feature type="transmembrane region" description="Helical" evidence="2">
    <location>
        <begin position="161"/>
        <end position="181"/>
    </location>
</feature>
<reference evidence="3 4" key="1">
    <citation type="submission" date="2022-07" db="EMBL/GenBank/DDBJ databases">
        <title>Methylomonas rivi sp. nov., Methylomonas rosea sp. nov., Methylomonas aureus sp. nov. and Methylomonas subterranea sp. nov., four novel methanotrophs isolated from a freshwater creek and the deep terrestrial subsurface.</title>
        <authorList>
            <person name="Abin C."/>
            <person name="Sankaranarayanan K."/>
            <person name="Garner C."/>
            <person name="Sindelar R."/>
            <person name="Kotary K."/>
            <person name="Garner R."/>
            <person name="Barclay S."/>
            <person name="Lawson P."/>
            <person name="Krumholz L."/>
        </authorList>
    </citation>
    <scope>NUCLEOTIDE SEQUENCE [LARGE SCALE GENOMIC DNA]</scope>
    <source>
        <strain evidence="3 4">SURF-2</strain>
    </source>
</reference>
<proteinExistence type="predicted"/>